<dbReference type="Proteomes" id="UP000430345">
    <property type="component" value="Unassembled WGS sequence"/>
</dbReference>
<dbReference type="Pfam" id="PF00072">
    <property type="entry name" value="Response_reg"/>
    <property type="match status" value="1"/>
</dbReference>
<keyword evidence="4" id="KW-0805">Transcription regulation</keyword>
<dbReference type="OrthoDB" id="1655504at2"/>
<keyword evidence="6" id="KW-0804">Transcription</keyword>
<evidence type="ECO:0000313" key="12">
    <source>
        <dbReference type="EMBL" id="MPQ43574.1"/>
    </source>
</evidence>
<comment type="caution">
    <text evidence="12">The sequence shown here is derived from an EMBL/GenBank/DDBJ whole genome shotgun (WGS) entry which is preliminary data.</text>
</comment>
<sequence>MKNNINILIIEDDNDINNLLYEMLNNEGYYVKSAYSGTEALIYLKEKSWQLILLDLMLPGKSGEELLLNIREKCKMPVIIISAKEELGIKAKTLRAGADDFITKPFDIDEVLARVEANLRRYMEFSKGTDYSNIMSYKELTIDEDSRIVRVNETEINLTGREFHILELFLKYPTKVFSKANLFKSVWGENFLCDDNTITVHISNLRNKIIKAGAKEEYIKTIWGIGYKLDVS</sequence>
<keyword evidence="13" id="KW-1185">Reference proteome</keyword>
<evidence type="ECO:0000256" key="2">
    <source>
        <dbReference type="ARBA" id="ARBA00022553"/>
    </source>
</evidence>
<dbReference type="InterPro" id="IPR036388">
    <property type="entry name" value="WH-like_DNA-bd_sf"/>
</dbReference>
<keyword evidence="2 8" id="KW-0597">Phosphoprotein</keyword>
<protein>
    <recommendedName>
        <fullName evidence="1">Stage 0 sporulation protein A homolog</fullName>
    </recommendedName>
</protein>
<dbReference type="SUPFAM" id="SSF52172">
    <property type="entry name" value="CheY-like"/>
    <property type="match status" value="1"/>
</dbReference>
<organism evidence="12 13">
    <name type="scientific">Clostridium tarantellae</name>
    <dbReference type="NCBI Taxonomy" id="39493"/>
    <lineage>
        <taxon>Bacteria</taxon>
        <taxon>Bacillati</taxon>
        <taxon>Bacillota</taxon>
        <taxon>Clostridia</taxon>
        <taxon>Eubacteriales</taxon>
        <taxon>Clostridiaceae</taxon>
        <taxon>Clostridium</taxon>
    </lineage>
</organism>
<evidence type="ECO:0000256" key="8">
    <source>
        <dbReference type="PROSITE-ProRule" id="PRU00169"/>
    </source>
</evidence>
<evidence type="ECO:0000256" key="7">
    <source>
        <dbReference type="ARBA" id="ARBA00024867"/>
    </source>
</evidence>
<dbReference type="GO" id="GO:0000976">
    <property type="term" value="F:transcription cis-regulatory region binding"/>
    <property type="evidence" value="ECO:0007669"/>
    <property type="project" value="TreeGrafter"/>
</dbReference>
<evidence type="ECO:0000256" key="9">
    <source>
        <dbReference type="PROSITE-ProRule" id="PRU01091"/>
    </source>
</evidence>
<keyword evidence="5 9" id="KW-0238">DNA-binding</keyword>
<feature type="DNA-binding region" description="OmpR/PhoB-type" evidence="9">
    <location>
        <begin position="132"/>
        <end position="231"/>
    </location>
</feature>
<dbReference type="InterPro" id="IPR011006">
    <property type="entry name" value="CheY-like_superfamily"/>
</dbReference>
<dbReference type="Gene3D" id="1.10.10.10">
    <property type="entry name" value="Winged helix-like DNA-binding domain superfamily/Winged helix DNA-binding domain"/>
    <property type="match status" value="1"/>
</dbReference>
<accession>A0A6I1MKR6</accession>
<dbReference type="SMART" id="SM00448">
    <property type="entry name" value="REC"/>
    <property type="match status" value="1"/>
</dbReference>
<dbReference type="PROSITE" id="PS51755">
    <property type="entry name" value="OMPR_PHOB"/>
    <property type="match status" value="1"/>
</dbReference>
<feature type="domain" description="Response regulatory" evidence="10">
    <location>
        <begin position="6"/>
        <end position="119"/>
    </location>
</feature>
<evidence type="ECO:0000256" key="5">
    <source>
        <dbReference type="ARBA" id="ARBA00023125"/>
    </source>
</evidence>
<evidence type="ECO:0000256" key="3">
    <source>
        <dbReference type="ARBA" id="ARBA00023012"/>
    </source>
</evidence>
<dbReference type="PANTHER" id="PTHR48111:SF2">
    <property type="entry name" value="RESPONSE REGULATOR SAER"/>
    <property type="match status" value="1"/>
</dbReference>
<feature type="domain" description="OmpR/PhoB-type" evidence="11">
    <location>
        <begin position="132"/>
        <end position="231"/>
    </location>
</feature>
<dbReference type="EMBL" id="WHJC01000081">
    <property type="protein sequence ID" value="MPQ43574.1"/>
    <property type="molecule type" value="Genomic_DNA"/>
</dbReference>
<dbReference type="Gene3D" id="3.40.50.2300">
    <property type="match status" value="1"/>
</dbReference>
<dbReference type="AlphaFoldDB" id="A0A6I1MKR6"/>
<evidence type="ECO:0000259" key="10">
    <source>
        <dbReference type="PROSITE" id="PS50110"/>
    </source>
</evidence>
<dbReference type="RefSeq" id="WP_152889225.1">
    <property type="nucleotide sequence ID" value="NZ_WHJC01000081.1"/>
</dbReference>
<evidence type="ECO:0000256" key="4">
    <source>
        <dbReference type="ARBA" id="ARBA00023015"/>
    </source>
</evidence>
<gene>
    <name evidence="12" type="ORF">GBZ86_07365</name>
</gene>
<dbReference type="Gene3D" id="6.10.250.690">
    <property type="match status" value="1"/>
</dbReference>
<reference evidence="12 13" key="1">
    <citation type="submission" date="2019-10" db="EMBL/GenBank/DDBJ databases">
        <title>The Genome Sequence of Clostridium tarantellae Isolated from Fish Brain.</title>
        <authorList>
            <person name="Bano L."/>
            <person name="Kiel M."/>
            <person name="Sales G."/>
            <person name="Doxey A.C."/>
            <person name="Mansfield M.J."/>
            <person name="Schiavone M."/>
            <person name="Rossetto O."/>
            <person name="Pirazzini M."/>
            <person name="Dobrindt U."/>
            <person name="Montecucco C."/>
        </authorList>
    </citation>
    <scope>NUCLEOTIDE SEQUENCE [LARGE SCALE GENOMIC DNA]</scope>
    <source>
        <strain evidence="12 13">DSM 3997</strain>
    </source>
</reference>
<dbReference type="InterPro" id="IPR001789">
    <property type="entry name" value="Sig_transdc_resp-reg_receiver"/>
</dbReference>
<dbReference type="InterPro" id="IPR001867">
    <property type="entry name" value="OmpR/PhoB-type_DNA-bd"/>
</dbReference>
<keyword evidence="3" id="KW-0902">Two-component regulatory system</keyword>
<dbReference type="GO" id="GO:0032993">
    <property type="term" value="C:protein-DNA complex"/>
    <property type="evidence" value="ECO:0007669"/>
    <property type="project" value="TreeGrafter"/>
</dbReference>
<dbReference type="GO" id="GO:0000156">
    <property type="term" value="F:phosphorelay response regulator activity"/>
    <property type="evidence" value="ECO:0007669"/>
    <property type="project" value="TreeGrafter"/>
</dbReference>
<dbReference type="SMART" id="SM00862">
    <property type="entry name" value="Trans_reg_C"/>
    <property type="match status" value="1"/>
</dbReference>
<name>A0A6I1MKR6_9CLOT</name>
<evidence type="ECO:0000259" key="11">
    <source>
        <dbReference type="PROSITE" id="PS51755"/>
    </source>
</evidence>
<comment type="function">
    <text evidence="7">May play the central regulatory role in sporulation. It may be an element of the effector pathway responsible for the activation of sporulation genes in response to nutritional stress. Spo0A may act in concert with spo0H (a sigma factor) to control the expression of some genes that are critical to the sporulation process.</text>
</comment>
<evidence type="ECO:0000313" key="13">
    <source>
        <dbReference type="Proteomes" id="UP000430345"/>
    </source>
</evidence>
<dbReference type="CDD" id="cd00383">
    <property type="entry name" value="trans_reg_C"/>
    <property type="match status" value="1"/>
</dbReference>
<feature type="modified residue" description="4-aspartylphosphate" evidence="8">
    <location>
        <position position="55"/>
    </location>
</feature>
<dbReference type="PROSITE" id="PS50110">
    <property type="entry name" value="RESPONSE_REGULATORY"/>
    <property type="match status" value="1"/>
</dbReference>
<dbReference type="GO" id="GO:0006355">
    <property type="term" value="P:regulation of DNA-templated transcription"/>
    <property type="evidence" value="ECO:0007669"/>
    <property type="project" value="InterPro"/>
</dbReference>
<evidence type="ECO:0000256" key="6">
    <source>
        <dbReference type="ARBA" id="ARBA00023163"/>
    </source>
</evidence>
<dbReference type="FunFam" id="1.10.10.10:FF:000018">
    <property type="entry name" value="DNA-binding response regulator ResD"/>
    <property type="match status" value="1"/>
</dbReference>
<proteinExistence type="predicted"/>
<dbReference type="InterPro" id="IPR039420">
    <property type="entry name" value="WalR-like"/>
</dbReference>
<dbReference type="GO" id="GO:0005829">
    <property type="term" value="C:cytosol"/>
    <property type="evidence" value="ECO:0007669"/>
    <property type="project" value="TreeGrafter"/>
</dbReference>
<dbReference type="Pfam" id="PF00486">
    <property type="entry name" value="Trans_reg_C"/>
    <property type="match status" value="1"/>
</dbReference>
<evidence type="ECO:0000256" key="1">
    <source>
        <dbReference type="ARBA" id="ARBA00018672"/>
    </source>
</evidence>
<dbReference type="PANTHER" id="PTHR48111">
    <property type="entry name" value="REGULATOR OF RPOS"/>
    <property type="match status" value="1"/>
</dbReference>